<protein>
    <submittedName>
        <fullName evidence="1">Uncharacterized protein</fullName>
    </submittedName>
</protein>
<reference evidence="1" key="1">
    <citation type="submission" date="2014-11" db="EMBL/GenBank/DDBJ databases">
        <authorList>
            <person name="Amaro Gonzalez C."/>
        </authorList>
    </citation>
    <scope>NUCLEOTIDE SEQUENCE</scope>
</reference>
<dbReference type="AlphaFoldDB" id="A0A0E9Q3J0"/>
<sequence length="51" mass="6002">MHLEGLPKAEVEGQSTVMKNKSEHPWRLEKHISHKHSLKIAAIRLIQKLHW</sequence>
<accession>A0A0E9Q3J0</accession>
<organism evidence="1">
    <name type="scientific">Anguilla anguilla</name>
    <name type="common">European freshwater eel</name>
    <name type="synonym">Muraena anguilla</name>
    <dbReference type="NCBI Taxonomy" id="7936"/>
    <lineage>
        <taxon>Eukaryota</taxon>
        <taxon>Metazoa</taxon>
        <taxon>Chordata</taxon>
        <taxon>Craniata</taxon>
        <taxon>Vertebrata</taxon>
        <taxon>Euteleostomi</taxon>
        <taxon>Actinopterygii</taxon>
        <taxon>Neopterygii</taxon>
        <taxon>Teleostei</taxon>
        <taxon>Anguilliformes</taxon>
        <taxon>Anguillidae</taxon>
        <taxon>Anguilla</taxon>
    </lineage>
</organism>
<dbReference type="EMBL" id="GBXM01097293">
    <property type="protein sequence ID" value="JAH11284.1"/>
    <property type="molecule type" value="Transcribed_RNA"/>
</dbReference>
<evidence type="ECO:0000313" key="1">
    <source>
        <dbReference type="EMBL" id="JAH11284.1"/>
    </source>
</evidence>
<reference evidence="1" key="2">
    <citation type="journal article" date="2015" name="Fish Shellfish Immunol.">
        <title>Early steps in the European eel (Anguilla anguilla)-Vibrio vulnificus interaction in the gills: Role of the RtxA13 toxin.</title>
        <authorList>
            <person name="Callol A."/>
            <person name="Pajuelo D."/>
            <person name="Ebbesson L."/>
            <person name="Teles M."/>
            <person name="MacKenzie S."/>
            <person name="Amaro C."/>
        </authorList>
    </citation>
    <scope>NUCLEOTIDE SEQUENCE</scope>
</reference>
<name>A0A0E9Q3J0_ANGAN</name>
<proteinExistence type="predicted"/>